<evidence type="ECO:0000313" key="6">
    <source>
        <dbReference type="Proteomes" id="UP000233551"/>
    </source>
</evidence>
<dbReference type="PANTHER" id="PTHR11073">
    <property type="entry name" value="CALRETICULIN AND CALNEXIN"/>
    <property type="match status" value="1"/>
</dbReference>
<proteinExistence type="inferred from homology"/>
<dbReference type="Gene3D" id="2.60.120.200">
    <property type="match status" value="1"/>
</dbReference>
<dbReference type="GO" id="GO:0036503">
    <property type="term" value="P:ERAD pathway"/>
    <property type="evidence" value="ECO:0007669"/>
    <property type="project" value="TreeGrafter"/>
</dbReference>
<keyword evidence="4" id="KW-0143">Chaperone</keyword>
<dbReference type="GO" id="GO:0005509">
    <property type="term" value="F:calcium ion binding"/>
    <property type="evidence" value="ECO:0007669"/>
    <property type="project" value="InterPro"/>
</dbReference>
<name>A0A2I0KUP1_PUNGR</name>
<accession>A0A2I0KUP1</accession>
<dbReference type="Proteomes" id="UP000233551">
    <property type="component" value="Unassembled WGS sequence"/>
</dbReference>
<evidence type="ECO:0000256" key="2">
    <source>
        <dbReference type="ARBA" id="ARBA00010983"/>
    </source>
</evidence>
<organism evidence="5 6">
    <name type="scientific">Punica granatum</name>
    <name type="common">Pomegranate</name>
    <dbReference type="NCBI Taxonomy" id="22663"/>
    <lineage>
        <taxon>Eukaryota</taxon>
        <taxon>Viridiplantae</taxon>
        <taxon>Streptophyta</taxon>
        <taxon>Embryophyta</taxon>
        <taxon>Tracheophyta</taxon>
        <taxon>Spermatophyta</taxon>
        <taxon>Magnoliopsida</taxon>
        <taxon>eudicotyledons</taxon>
        <taxon>Gunneridae</taxon>
        <taxon>Pentapetalae</taxon>
        <taxon>rosids</taxon>
        <taxon>malvids</taxon>
        <taxon>Myrtales</taxon>
        <taxon>Lythraceae</taxon>
        <taxon>Punica</taxon>
    </lineage>
</organism>
<dbReference type="AlphaFoldDB" id="A0A2I0KUP1"/>
<reference evidence="5 6" key="1">
    <citation type="submission" date="2017-11" db="EMBL/GenBank/DDBJ databases">
        <title>De-novo sequencing of pomegranate (Punica granatum L.) genome.</title>
        <authorList>
            <person name="Akparov Z."/>
            <person name="Amiraslanov A."/>
            <person name="Hajiyeva S."/>
            <person name="Abbasov M."/>
            <person name="Kaur K."/>
            <person name="Hamwieh A."/>
            <person name="Solovyev V."/>
            <person name="Salamov A."/>
            <person name="Braich B."/>
            <person name="Kosarev P."/>
            <person name="Mahmoud A."/>
            <person name="Hajiyev E."/>
            <person name="Babayeva S."/>
            <person name="Izzatullayeva V."/>
            <person name="Mammadov A."/>
            <person name="Mammadov A."/>
            <person name="Sharifova S."/>
            <person name="Ojaghi J."/>
            <person name="Eynullazada K."/>
            <person name="Bayramov B."/>
            <person name="Abdulazimova A."/>
            <person name="Shahmuradov I."/>
        </authorList>
    </citation>
    <scope>NUCLEOTIDE SEQUENCE [LARGE SCALE GENOMIC DNA]</scope>
    <source>
        <strain evidence="6">cv. AG2017</strain>
        <tissue evidence="5">Leaf</tissue>
    </source>
</reference>
<protein>
    <submittedName>
        <fullName evidence="5">Uncharacterized protein</fullName>
    </submittedName>
</protein>
<dbReference type="GO" id="GO:0005789">
    <property type="term" value="C:endoplasmic reticulum membrane"/>
    <property type="evidence" value="ECO:0007669"/>
    <property type="project" value="TreeGrafter"/>
</dbReference>
<comment type="subcellular location">
    <subcellularLocation>
        <location evidence="1">Endoplasmic reticulum</location>
    </subcellularLocation>
</comment>
<dbReference type="SUPFAM" id="SSF49899">
    <property type="entry name" value="Concanavalin A-like lectins/glucanases"/>
    <property type="match status" value="1"/>
</dbReference>
<keyword evidence="6" id="KW-1185">Reference proteome</keyword>
<dbReference type="STRING" id="22663.A0A2I0KUP1"/>
<dbReference type="GO" id="GO:0006457">
    <property type="term" value="P:protein folding"/>
    <property type="evidence" value="ECO:0007669"/>
    <property type="project" value="InterPro"/>
</dbReference>
<dbReference type="GO" id="GO:0051082">
    <property type="term" value="F:unfolded protein binding"/>
    <property type="evidence" value="ECO:0007669"/>
    <property type="project" value="InterPro"/>
</dbReference>
<dbReference type="PANTHER" id="PTHR11073:SF1">
    <property type="entry name" value="CALNEXIN 14D-RELATED"/>
    <property type="match status" value="1"/>
</dbReference>
<dbReference type="InterPro" id="IPR013320">
    <property type="entry name" value="ConA-like_dom_sf"/>
</dbReference>
<evidence type="ECO:0000256" key="4">
    <source>
        <dbReference type="RuleBase" id="RU362126"/>
    </source>
</evidence>
<feature type="non-terminal residue" evidence="5">
    <location>
        <position position="282"/>
    </location>
</feature>
<evidence type="ECO:0000256" key="3">
    <source>
        <dbReference type="ARBA" id="ARBA00022824"/>
    </source>
</evidence>
<sequence>MHTSCEDSDSCSTWPSGNTRGLEEAFTMRDAFYLFLEHTGMVLHLSAEPHNVCPQWQQKLIQYLSGIESQKSAPSSTDFQGKECVCGLRHPRSSVSRFLWDLHTALLPGIHSNKEKLKRIKFLKNLLGCALLCNSPDGIVNGVTTWQEGPTCLHVERRNCVELPLRRDDVACFSKVGALAAAMKLKLTPQLALAAALLLISSFASQIQASDVTFYESFDESFDGRWIVSGKEDYKGVWKRTKSEGHDDYGLLVSEKARKYAIVKELDEAVSLKDGTVVLQYE</sequence>
<comment type="similarity">
    <text evidence="2 4">Belongs to the calreticulin family.</text>
</comment>
<evidence type="ECO:0000256" key="1">
    <source>
        <dbReference type="ARBA" id="ARBA00004240"/>
    </source>
</evidence>
<comment type="caution">
    <text evidence="5">The sequence shown here is derived from an EMBL/GenBank/DDBJ whole genome shotgun (WGS) entry which is preliminary data.</text>
</comment>
<dbReference type="InterPro" id="IPR001580">
    <property type="entry name" value="Calret/calnex"/>
</dbReference>
<keyword evidence="3 4" id="KW-0256">Endoplasmic reticulum</keyword>
<dbReference type="EMBL" id="PGOL01000365">
    <property type="protein sequence ID" value="PKI71566.1"/>
    <property type="molecule type" value="Genomic_DNA"/>
</dbReference>
<gene>
    <name evidence="5" type="ORF">CRG98_008083</name>
</gene>
<evidence type="ECO:0000313" key="5">
    <source>
        <dbReference type="EMBL" id="PKI71566.1"/>
    </source>
</evidence>
<dbReference type="Pfam" id="PF00262">
    <property type="entry name" value="Calreticulin"/>
    <property type="match status" value="1"/>
</dbReference>